<gene>
    <name evidence="4" type="ORF">CVT26_000869</name>
</gene>
<sequence>MFSAIRTHAARSCSARAFSTTSSRASDLSKLVLIGHLAKDPESRLTKTEREFIAYTVATKNPAPPPDANGERRPSTATFHRVLSFNENANKYLRTLKKGSKVYVETNFELREPDPDADPTTPQGQRQIFLRHETIRVLNYPKTESADQAQASETAEDKTFV</sequence>
<dbReference type="Proteomes" id="UP000284706">
    <property type="component" value="Unassembled WGS sequence"/>
</dbReference>
<name>A0A409YLD1_9AGAR</name>
<evidence type="ECO:0000256" key="3">
    <source>
        <dbReference type="SAM" id="MobiDB-lite"/>
    </source>
</evidence>
<reference evidence="4 5" key="1">
    <citation type="journal article" date="2018" name="Evol. Lett.">
        <title>Horizontal gene cluster transfer increased hallucinogenic mushroom diversity.</title>
        <authorList>
            <person name="Reynolds H.T."/>
            <person name="Vijayakumar V."/>
            <person name="Gluck-Thaler E."/>
            <person name="Korotkin H.B."/>
            <person name="Matheny P.B."/>
            <person name="Slot J.C."/>
        </authorList>
    </citation>
    <scope>NUCLEOTIDE SEQUENCE [LARGE SCALE GENOMIC DNA]</scope>
    <source>
        <strain evidence="4 5">SRW20</strain>
    </source>
</reference>
<dbReference type="PROSITE" id="PS50935">
    <property type="entry name" value="SSB"/>
    <property type="match status" value="1"/>
</dbReference>
<dbReference type="PIRSF" id="PIRSF002070">
    <property type="entry name" value="SSB"/>
    <property type="match status" value="1"/>
</dbReference>
<dbReference type="InterPro" id="IPR012340">
    <property type="entry name" value="NA-bd_OB-fold"/>
</dbReference>
<dbReference type="FunCoup" id="A0A409YLD1">
    <property type="interactions" value="25"/>
</dbReference>
<comment type="caution">
    <text evidence="4">The sequence shown here is derived from an EMBL/GenBank/DDBJ whole genome shotgun (WGS) entry which is preliminary data.</text>
</comment>
<dbReference type="GO" id="GO:0042645">
    <property type="term" value="C:mitochondrial nucleoid"/>
    <property type="evidence" value="ECO:0007669"/>
    <property type="project" value="TreeGrafter"/>
</dbReference>
<dbReference type="EMBL" id="NHYE01000695">
    <property type="protein sequence ID" value="PPR03871.1"/>
    <property type="molecule type" value="Genomic_DNA"/>
</dbReference>
<dbReference type="GO" id="GO:0003697">
    <property type="term" value="F:single-stranded DNA binding"/>
    <property type="evidence" value="ECO:0007669"/>
    <property type="project" value="InterPro"/>
</dbReference>
<dbReference type="InParanoid" id="A0A409YLD1"/>
<dbReference type="OrthoDB" id="1078367at2759"/>
<dbReference type="AlphaFoldDB" id="A0A409YLD1"/>
<proteinExistence type="predicted"/>
<keyword evidence="5" id="KW-1185">Reference proteome</keyword>
<keyword evidence="1 2" id="KW-0238">DNA-binding</keyword>
<dbReference type="Pfam" id="PF00436">
    <property type="entry name" value="SSB"/>
    <property type="match status" value="1"/>
</dbReference>
<keyword evidence="2" id="KW-0496">Mitochondrion</keyword>
<evidence type="ECO:0000313" key="5">
    <source>
        <dbReference type="Proteomes" id="UP000284706"/>
    </source>
</evidence>
<feature type="region of interest" description="Disordered" evidence="3">
    <location>
        <begin position="141"/>
        <end position="161"/>
    </location>
</feature>
<dbReference type="InterPro" id="IPR011344">
    <property type="entry name" value="ssDNA-bd"/>
</dbReference>
<evidence type="ECO:0000256" key="2">
    <source>
        <dbReference type="PIRNR" id="PIRNR002070"/>
    </source>
</evidence>
<dbReference type="PANTHER" id="PTHR10302">
    <property type="entry name" value="SINGLE-STRANDED DNA-BINDING PROTEIN"/>
    <property type="match status" value="1"/>
</dbReference>
<dbReference type="Gene3D" id="2.40.50.140">
    <property type="entry name" value="Nucleic acid-binding proteins"/>
    <property type="match status" value="1"/>
</dbReference>
<accession>A0A409YLD1</accession>
<dbReference type="InterPro" id="IPR000424">
    <property type="entry name" value="Primosome_PriB/ssb"/>
</dbReference>
<dbReference type="GO" id="GO:0006264">
    <property type="term" value="P:mitochondrial DNA replication"/>
    <property type="evidence" value="ECO:0007669"/>
    <property type="project" value="TreeGrafter"/>
</dbReference>
<evidence type="ECO:0000256" key="1">
    <source>
        <dbReference type="ARBA" id="ARBA00023125"/>
    </source>
</evidence>
<dbReference type="STRING" id="231916.A0A409YLD1"/>
<organism evidence="4 5">
    <name type="scientific">Gymnopilus dilepis</name>
    <dbReference type="NCBI Taxonomy" id="231916"/>
    <lineage>
        <taxon>Eukaryota</taxon>
        <taxon>Fungi</taxon>
        <taxon>Dikarya</taxon>
        <taxon>Basidiomycota</taxon>
        <taxon>Agaricomycotina</taxon>
        <taxon>Agaricomycetes</taxon>
        <taxon>Agaricomycetidae</taxon>
        <taxon>Agaricales</taxon>
        <taxon>Agaricineae</taxon>
        <taxon>Hymenogastraceae</taxon>
        <taxon>Gymnopilus</taxon>
    </lineage>
</organism>
<protein>
    <recommendedName>
        <fullName evidence="2">Single-stranded DNA-binding protein</fullName>
    </recommendedName>
</protein>
<dbReference type="CDD" id="cd04496">
    <property type="entry name" value="SSB_OBF"/>
    <property type="match status" value="1"/>
</dbReference>
<dbReference type="PANTHER" id="PTHR10302:SF0">
    <property type="entry name" value="SINGLE-STRANDED DNA-BINDING PROTEIN, MITOCHONDRIAL"/>
    <property type="match status" value="1"/>
</dbReference>
<comment type="subcellular location">
    <subcellularLocation>
        <location evidence="2">Mitochondrion</location>
    </subcellularLocation>
</comment>
<dbReference type="SUPFAM" id="SSF50249">
    <property type="entry name" value="Nucleic acid-binding proteins"/>
    <property type="match status" value="1"/>
</dbReference>
<evidence type="ECO:0000313" key="4">
    <source>
        <dbReference type="EMBL" id="PPR03871.1"/>
    </source>
</evidence>